<dbReference type="RefSeq" id="WP_179427814.1">
    <property type="nucleotide sequence ID" value="NZ_BAAAMP010000002.1"/>
</dbReference>
<evidence type="ECO:0000313" key="5">
    <source>
        <dbReference type="Proteomes" id="UP000587211"/>
    </source>
</evidence>
<feature type="domain" description="DUF4395" evidence="2">
    <location>
        <begin position="8"/>
        <end position="140"/>
    </location>
</feature>
<comment type="caution">
    <text evidence="3">The sequence shown here is derived from an EMBL/GenBank/DDBJ whole genome shotgun (WGS) entry which is preliminary data.</text>
</comment>
<organism evidence="3 6">
    <name type="scientific">Aeromicrobium tamlense</name>
    <dbReference type="NCBI Taxonomy" id="375541"/>
    <lineage>
        <taxon>Bacteria</taxon>
        <taxon>Bacillati</taxon>
        <taxon>Actinomycetota</taxon>
        <taxon>Actinomycetes</taxon>
        <taxon>Propionibacteriales</taxon>
        <taxon>Nocardioidaceae</taxon>
        <taxon>Aeromicrobium</taxon>
    </lineage>
</organism>
<dbReference type="Proteomes" id="UP000587211">
    <property type="component" value="Unassembled WGS sequence"/>
</dbReference>
<evidence type="ECO:0000313" key="6">
    <source>
        <dbReference type="Proteomes" id="UP000659061"/>
    </source>
</evidence>
<dbReference type="EMBL" id="JACBZN010000001">
    <property type="protein sequence ID" value="NYI39840.1"/>
    <property type="molecule type" value="Genomic_DNA"/>
</dbReference>
<feature type="transmembrane region" description="Helical" evidence="1">
    <location>
        <begin position="12"/>
        <end position="31"/>
    </location>
</feature>
<dbReference type="InterPro" id="IPR025508">
    <property type="entry name" value="DUF4395"/>
</dbReference>
<reference evidence="3" key="2">
    <citation type="submission" date="2020-09" db="EMBL/GenBank/DDBJ databases">
        <title>Novel species in genus Aeromicrobium.</title>
        <authorList>
            <person name="Zhang G."/>
        </authorList>
    </citation>
    <scope>NUCLEOTIDE SEQUENCE</scope>
    <source>
        <strain evidence="3">SSW1-57</strain>
    </source>
</reference>
<keyword evidence="1" id="KW-1133">Transmembrane helix</keyword>
<keyword evidence="5" id="KW-1185">Reference proteome</keyword>
<dbReference type="AlphaFoldDB" id="A0A8I0FV61"/>
<keyword evidence="1" id="KW-0472">Membrane</keyword>
<protein>
    <submittedName>
        <fullName evidence="3">DUF4395 domain-containing protein</fullName>
    </submittedName>
</protein>
<gene>
    <name evidence="4" type="ORF">BJ975_003215</name>
    <name evidence="3" type="ORF">IDH50_04620</name>
</gene>
<keyword evidence="1" id="KW-0812">Transmembrane</keyword>
<proteinExistence type="predicted"/>
<reference evidence="4 5" key="1">
    <citation type="submission" date="2020-07" db="EMBL/GenBank/DDBJ databases">
        <title>Sequencing the genomes of 1000 actinobacteria strains.</title>
        <authorList>
            <person name="Klenk H.-P."/>
        </authorList>
    </citation>
    <scope>NUCLEOTIDE SEQUENCE [LARGE SCALE GENOMIC DNA]</scope>
    <source>
        <strain evidence="4 5">DSM 19087</strain>
    </source>
</reference>
<dbReference type="EMBL" id="JACWMT010000001">
    <property type="protein sequence ID" value="MBD1269506.1"/>
    <property type="molecule type" value="Genomic_DNA"/>
</dbReference>
<feature type="transmembrane region" description="Helical" evidence="1">
    <location>
        <begin position="111"/>
        <end position="136"/>
    </location>
</feature>
<evidence type="ECO:0000313" key="3">
    <source>
        <dbReference type="EMBL" id="MBD1269506.1"/>
    </source>
</evidence>
<evidence type="ECO:0000259" key="2">
    <source>
        <dbReference type="Pfam" id="PF14340"/>
    </source>
</evidence>
<name>A0A8I0FV61_9ACTN</name>
<accession>A0A8I0FV61</accession>
<evidence type="ECO:0000313" key="4">
    <source>
        <dbReference type="EMBL" id="NYI39840.1"/>
    </source>
</evidence>
<evidence type="ECO:0000256" key="1">
    <source>
        <dbReference type="SAM" id="Phobius"/>
    </source>
</evidence>
<sequence length="146" mass="15248">MSHDTPVVDPRALRFTAAVTSLVLALVLVAPSPVREVLLGVQVAIFALGAFVSLSASPWAWLFRTVVRPRIGAPQRTEDARPPRFAQTVGLVFTAIGLLALVAGLTTVGLVAVGLAFVAALLNATTGLCLGCELYLTTRRLAGQTA</sequence>
<dbReference type="Pfam" id="PF14340">
    <property type="entry name" value="DUF4395"/>
    <property type="match status" value="1"/>
</dbReference>
<feature type="transmembrane region" description="Helical" evidence="1">
    <location>
        <begin position="84"/>
        <end position="105"/>
    </location>
</feature>
<dbReference type="Proteomes" id="UP000659061">
    <property type="component" value="Unassembled WGS sequence"/>
</dbReference>
<feature type="transmembrane region" description="Helical" evidence="1">
    <location>
        <begin position="37"/>
        <end position="63"/>
    </location>
</feature>